<name>A0ABP1DR61_9APHY</name>
<evidence type="ECO:0000313" key="2">
    <source>
        <dbReference type="Proteomes" id="UP001497453"/>
    </source>
</evidence>
<organism evidence="1 2">
    <name type="scientific">Somion occarium</name>
    <dbReference type="NCBI Taxonomy" id="3059160"/>
    <lineage>
        <taxon>Eukaryota</taxon>
        <taxon>Fungi</taxon>
        <taxon>Dikarya</taxon>
        <taxon>Basidiomycota</taxon>
        <taxon>Agaricomycotina</taxon>
        <taxon>Agaricomycetes</taxon>
        <taxon>Polyporales</taxon>
        <taxon>Cerrenaceae</taxon>
        <taxon>Somion</taxon>
    </lineage>
</organism>
<sequence length="440" mass="49639">MDPVIHSTECLQVDGMLERSSKSQGVILPIELCERIIDICALAPLASTGQAFERFKSRAITPQRPSVRFDLLRACALTCRGWRPRSQYHLFHDIHIRTKADLTSLVSILRCNLKIRNCIKFLRLELDSPSAAFLLLQGQMPNLQELQVFAYTGHVFTISLHASSFAALKTFAHIKKLRLSEAYSNSTGLSLIRLLSLLPNLTHLQVDTMDEGSVTSPPRPTFYMPPFQLKSLIIGTCDKPLGTLAMLLAWLLKRPSAIDSLQTLWLDLGIPCDEEILEDGEVHKMLPYTGSSLQELGISHHSWSSDEKTQCIPNNLNLSCMQKLQCLHFMGIMPQEMESICRLLSTMTHPSLKRLNIEIYSNDDEQNISWAKLDEVLSSKVFQGLQTMNIRDHDIGAYKVVQDLDKKLPKLHLLGVLKQQSVKETTIHGSWGFTELYSDS</sequence>
<gene>
    <name evidence="1" type="ORF">GFSPODELE1_LOCUS7757</name>
</gene>
<evidence type="ECO:0008006" key="3">
    <source>
        <dbReference type="Google" id="ProtNLM"/>
    </source>
</evidence>
<proteinExistence type="predicted"/>
<keyword evidence="2" id="KW-1185">Reference proteome</keyword>
<dbReference type="SUPFAM" id="SSF52047">
    <property type="entry name" value="RNI-like"/>
    <property type="match status" value="1"/>
</dbReference>
<protein>
    <recommendedName>
        <fullName evidence="3">F-box domain-containing protein</fullName>
    </recommendedName>
</protein>
<accession>A0ABP1DR61</accession>
<dbReference type="Proteomes" id="UP001497453">
    <property type="component" value="Chromosome 5"/>
</dbReference>
<dbReference type="EMBL" id="OZ037948">
    <property type="protein sequence ID" value="CAL1710316.1"/>
    <property type="molecule type" value="Genomic_DNA"/>
</dbReference>
<evidence type="ECO:0000313" key="1">
    <source>
        <dbReference type="EMBL" id="CAL1710316.1"/>
    </source>
</evidence>
<reference evidence="2" key="1">
    <citation type="submission" date="2024-04" db="EMBL/GenBank/DDBJ databases">
        <authorList>
            <person name="Shaw F."/>
            <person name="Minotto A."/>
        </authorList>
    </citation>
    <scope>NUCLEOTIDE SEQUENCE [LARGE SCALE GENOMIC DNA]</scope>
</reference>